<name>A0A1Z5JAP1_FISSO</name>
<dbReference type="SUPFAM" id="SSF75217">
    <property type="entry name" value="alpha/beta knot"/>
    <property type="match status" value="1"/>
</dbReference>
<dbReference type="Gene3D" id="3.40.1280.10">
    <property type="match status" value="1"/>
</dbReference>
<dbReference type="Proteomes" id="UP000198406">
    <property type="component" value="Unassembled WGS sequence"/>
</dbReference>
<evidence type="ECO:0000256" key="4">
    <source>
        <dbReference type="ARBA" id="ARBA00022603"/>
    </source>
</evidence>
<keyword evidence="5 13" id="KW-0808">Transferase</keyword>
<reference evidence="13 14" key="1">
    <citation type="journal article" date="2015" name="Plant Cell">
        <title>Oil accumulation by the oleaginous diatom Fistulifera solaris as revealed by the genome and transcriptome.</title>
        <authorList>
            <person name="Tanaka T."/>
            <person name="Maeda Y."/>
            <person name="Veluchamy A."/>
            <person name="Tanaka M."/>
            <person name="Abida H."/>
            <person name="Marechal E."/>
            <person name="Bowler C."/>
            <person name="Muto M."/>
            <person name="Sunaga Y."/>
            <person name="Tanaka M."/>
            <person name="Yoshino T."/>
            <person name="Taniguchi T."/>
            <person name="Fukuda Y."/>
            <person name="Nemoto M."/>
            <person name="Matsumoto M."/>
            <person name="Wong P.S."/>
            <person name="Aburatani S."/>
            <person name="Fujibuchi W."/>
        </authorList>
    </citation>
    <scope>NUCLEOTIDE SEQUENCE [LARGE SCALE GENOMIC DNA]</scope>
    <source>
        <strain evidence="13 14">JPCC DA0580</strain>
    </source>
</reference>
<keyword evidence="3" id="KW-0698">rRNA processing</keyword>
<evidence type="ECO:0000313" key="14">
    <source>
        <dbReference type="Proteomes" id="UP000198406"/>
    </source>
</evidence>
<evidence type="ECO:0000256" key="6">
    <source>
        <dbReference type="ARBA" id="ARBA00022691"/>
    </source>
</evidence>
<dbReference type="OrthoDB" id="270651at2759"/>
<dbReference type="InterPro" id="IPR047261">
    <property type="entry name" value="MRM1_MeTrfase_dom"/>
</dbReference>
<dbReference type="InterPro" id="IPR029064">
    <property type="entry name" value="Ribosomal_eL30-like_sf"/>
</dbReference>
<dbReference type="Pfam" id="PF00588">
    <property type="entry name" value="SpoU_methylase"/>
    <property type="match status" value="1"/>
</dbReference>
<evidence type="ECO:0000256" key="2">
    <source>
        <dbReference type="ARBA" id="ARBA00007228"/>
    </source>
</evidence>
<proteinExistence type="inferred from homology"/>
<evidence type="ECO:0000256" key="8">
    <source>
        <dbReference type="ARBA" id="ARBA00023128"/>
    </source>
</evidence>
<evidence type="ECO:0000256" key="3">
    <source>
        <dbReference type="ARBA" id="ARBA00022552"/>
    </source>
</evidence>
<evidence type="ECO:0000259" key="12">
    <source>
        <dbReference type="Pfam" id="PF08032"/>
    </source>
</evidence>
<dbReference type="SUPFAM" id="SSF55315">
    <property type="entry name" value="L30e-like"/>
    <property type="match status" value="1"/>
</dbReference>
<dbReference type="Pfam" id="PF08032">
    <property type="entry name" value="SpoU_sub_bind"/>
    <property type="match status" value="1"/>
</dbReference>
<sequence length="422" mass="46609">MRQRREDNDYNNDDDDNVDRNSDRRSQKSAASNGWDDWDPFESTPSISSFSSTSSSTYSSPQRQNRQSERRGGPKNNYNSGRNERSPYGKSRRSNYDNNQESIKLNNDRRINMRALEGAGFVHLYGLAPVLNALRAGKRDFTRPEDMIDINLLEGDEAQHELLQRERKPEAQFSPWLFVQEQKGTTNRSGDKQSQAEEVLGLAKSRGLPVAYVDKGVLNTLSSDRPHQGYVLRCGKLYFESISRIPFPATPNDDDTPNFWLVLDEVVDPQNLGALIRSAYFLGGSKIGLVVCAKNSAPPSPVVSAASAGALELLDVVYSTSNLPRTLANAREDGFRIIGASAVPTNDAVMYNLEQLPVSNEPTILVLGSEGHGLRTLVSKACTEFVRIDGSAVTTEGVDSLNVSVTGGILMWQLLRAMNSQT</sequence>
<dbReference type="AlphaFoldDB" id="A0A1Z5JAP1"/>
<keyword evidence="4 13" id="KW-0489">Methyltransferase</keyword>
<keyword evidence="7" id="KW-0809">Transit peptide</keyword>
<dbReference type="InterPro" id="IPR029028">
    <property type="entry name" value="Alpha/beta_knot_MTases"/>
</dbReference>
<evidence type="ECO:0000259" key="11">
    <source>
        <dbReference type="Pfam" id="PF00588"/>
    </source>
</evidence>
<dbReference type="PANTHER" id="PTHR46103:SF1">
    <property type="entry name" value="RRNA METHYLTRANSFERASE 1, MITOCHONDRIAL"/>
    <property type="match status" value="1"/>
</dbReference>
<evidence type="ECO:0000313" key="13">
    <source>
        <dbReference type="EMBL" id="GAX11026.1"/>
    </source>
</evidence>
<gene>
    <name evidence="13" type="ORF">FisN_2Lh555</name>
</gene>
<dbReference type="InterPro" id="IPR013123">
    <property type="entry name" value="SpoU_subst-bd"/>
</dbReference>
<protein>
    <recommendedName>
        <fullName evidence="9">rRNA methyltransferase 1, mitochondrial</fullName>
    </recommendedName>
</protein>
<evidence type="ECO:0000256" key="5">
    <source>
        <dbReference type="ARBA" id="ARBA00022679"/>
    </source>
</evidence>
<dbReference type="InterPro" id="IPR047182">
    <property type="entry name" value="MRM1"/>
</dbReference>
<dbReference type="GO" id="GO:0016435">
    <property type="term" value="F:rRNA (guanine) methyltransferase activity"/>
    <property type="evidence" value="ECO:0007669"/>
    <property type="project" value="TreeGrafter"/>
</dbReference>
<evidence type="ECO:0000256" key="10">
    <source>
        <dbReference type="SAM" id="MobiDB-lite"/>
    </source>
</evidence>
<dbReference type="PANTHER" id="PTHR46103">
    <property type="entry name" value="RRNA METHYLTRANSFERASE 1, MITOCHONDRIAL"/>
    <property type="match status" value="1"/>
</dbReference>
<evidence type="ECO:0000256" key="1">
    <source>
        <dbReference type="ARBA" id="ARBA00004173"/>
    </source>
</evidence>
<comment type="caution">
    <text evidence="13">The sequence shown here is derived from an EMBL/GenBank/DDBJ whole genome shotgun (WGS) entry which is preliminary data.</text>
</comment>
<dbReference type="GO" id="GO:0005739">
    <property type="term" value="C:mitochondrion"/>
    <property type="evidence" value="ECO:0007669"/>
    <property type="project" value="UniProtKB-SubCell"/>
</dbReference>
<evidence type="ECO:0000256" key="7">
    <source>
        <dbReference type="ARBA" id="ARBA00022946"/>
    </source>
</evidence>
<dbReference type="InterPro" id="IPR029026">
    <property type="entry name" value="tRNA_m1G_MTases_N"/>
</dbReference>
<organism evidence="13 14">
    <name type="scientific">Fistulifera solaris</name>
    <name type="common">Oleaginous diatom</name>
    <dbReference type="NCBI Taxonomy" id="1519565"/>
    <lineage>
        <taxon>Eukaryota</taxon>
        <taxon>Sar</taxon>
        <taxon>Stramenopiles</taxon>
        <taxon>Ochrophyta</taxon>
        <taxon>Bacillariophyta</taxon>
        <taxon>Bacillariophyceae</taxon>
        <taxon>Bacillariophycidae</taxon>
        <taxon>Naviculales</taxon>
        <taxon>Naviculaceae</taxon>
        <taxon>Fistulifera</taxon>
    </lineage>
</organism>
<feature type="compositionally biased region" description="Low complexity" evidence="10">
    <location>
        <begin position="43"/>
        <end position="60"/>
    </location>
</feature>
<accession>A0A1Z5JAP1</accession>
<dbReference type="Gene3D" id="3.30.1330.30">
    <property type="match status" value="1"/>
</dbReference>
<keyword evidence="8" id="KW-0496">Mitochondrion</keyword>
<dbReference type="EMBL" id="BDSP01000032">
    <property type="protein sequence ID" value="GAX11026.1"/>
    <property type="molecule type" value="Genomic_DNA"/>
</dbReference>
<keyword evidence="6" id="KW-0949">S-adenosyl-L-methionine</keyword>
<dbReference type="GO" id="GO:0003723">
    <property type="term" value="F:RNA binding"/>
    <property type="evidence" value="ECO:0007669"/>
    <property type="project" value="InterPro"/>
</dbReference>
<comment type="subcellular location">
    <subcellularLocation>
        <location evidence="1">Mitochondrion</location>
    </subcellularLocation>
</comment>
<evidence type="ECO:0000256" key="9">
    <source>
        <dbReference type="ARBA" id="ARBA00034881"/>
    </source>
</evidence>
<feature type="domain" description="RNA 2-O ribose methyltransferase substrate binding" evidence="12">
    <location>
        <begin position="191"/>
        <end position="236"/>
    </location>
</feature>
<feature type="domain" description="tRNA/rRNA methyltransferase SpoU type" evidence="11">
    <location>
        <begin position="259"/>
        <end position="412"/>
    </location>
</feature>
<comment type="similarity">
    <text evidence="2">Belongs to the class IV-like SAM-binding methyltransferase superfamily. RNA methyltransferase TrmH family.</text>
</comment>
<keyword evidence="14" id="KW-1185">Reference proteome</keyword>
<dbReference type="CDD" id="cd18105">
    <property type="entry name" value="SpoU-like_MRM1"/>
    <property type="match status" value="1"/>
</dbReference>
<feature type="region of interest" description="Disordered" evidence="10">
    <location>
        <begin position="1"/>
        <end position="103"/>
    </location>
</feature>
<dbReference type="InterPro" id="IPR001537">
    <property type="entry name" value="SpoU_MeTrfase"/>
</dbReference>
<dbReference type="InParanoid" id="A0A1Z5JAP1"/>